<reference evidence="9" key="1">
    <citation type="journal article" date="2006" name="PLoS Biol.">
        <title>Macronuclear genome sequence of the ciliate Tetrahymena thermophila, a model eukaryote.</title>
        <authorList>
            <person name="Eisen J.A."/>
            <person name="Coyne R.S."/>
            <person name="Wu M."/>
            <person name="Wu D."/>
            <person name="Thiagarajan M."/>
            <person name="Wortman J.R."/>
            <person name="Badger J.H."/>
            <person name="Ren Q."/>
            <person name="Amedeo P."/>
            <person name="Jones K.M."/>
            <person name="Tallon L.J."/>
            <person name="Delcher A.L."/>
            <person name="Salzberg S.L."/>
            <person name="Silva J.C."/>
            <person name="Haas B.J."/>
            <person name="Majoros W.H."/>
            <person name="Farzad M."/>
            <person name="Carlton J.M."/>
            <person name="Smith R.K. Jr."/>
            <person name="Garg J."/>
            <person name="Pearlman R.E."/>
            <person name="Karrer K.M."/>
            <person name="Sun L."/>
            <person name="Manning G."/>
            <person name="Elde N.C."/>
            <person name="Turkewitz A.P."/>
            <person name="Asai D.J."/>
            <person name="Wilkes D.E."/>
            <person name="Wang Y."/>
            <person name="Cai H."/>
            <person name="Collins K."/>
            <person name="Stewart B.A."/>
            <person name="Lee S.R."/>
            <person name="Wilamowska K."/>
            <person name="Weinberg Z."/>
            <person name="Ruzzo W.L."/>
            <person name="Wloga D."/>
            <person name="Gaertig J."/>
            <person name="Frankel J."/>
            <person name="Tsao C.-C."/>
            <person name="Gorovsky M.A."/>
            <person name="Keeling P.J."/>
            <person name="Waller R.F."/>
            <person name="Patron N.J."/>
            <person name="Cherry J.M."/>
            <person name="Stover N.A."/>
            <person name="Krieger C.J."/>
            <person name="del Toro C."/>
            <person name="Ryder H.F."/>
            <person name="Williamson S.C."/>
            <person name="Barbeau R.A."/>
            <person name="Hamilton E.P."/>
            <person name="Orias E."/>
        </authorList>
    </citation>
    <scope>NUCLEOTIDE SEQUENCE [LARGE SCALE GENOMIC DNA]</scope>
    <source>
        <strain evidence="9">SB210</strain>
    </source>
</reference>
<dbReference type="KEGG" id="tet:TTHERM_00827190"/>
<feature type="region of interest" description="Disordered" evidence="6">
    <location>
        <begin position="1"/>
        <end position="33"/>
    </location>
</feature>
<feature type="domain" description="UvrD-like helicase ATP-binding" evidence="7">
    <location>
        <begin position="193"/>
        <end position="552"/>
    </location>
</feature>
<dbReference type="InParanoid" id="Q22EF0"/>
<keyword evidence="9" id="KW-1185">Reference proteome</keyword>
<evidence type="ECO:0000313" key="9">
    <source>
        <dbReference type="Proteomes" id="UP000009168"/>
    </source>
</evidence>
<name>Q22EF0_TETTS</name>
<dbReference type="GO" id="GO:0004386">
    <property type="term" value="F:helicase activity"/>
    <property type="evidence" value="ECO:0007669"/>
    <property type="project" value="UniProtKB-UniRule"/>
</dbReference>
<dbReference type="STRING" id="312017.Q22EF0"/>
<dbReference type="SUPFAM" id="SSF52540">
    <property type="entry name" value="P-loop containing nucleoside triphosphate hydrolases"/>
    <property type="match status" value="1"/>
</dbReference>
<feature type="binding site" evidence="5">
    <location>
        <begin position="214"/>
        <end position="221"/>
    </location>
    <ligand>
        <name>ATP</name>
        <dbReference type="ChEBI" id="CHEBI:30616"/>
    </ligand>
</feature>
<dbReference type="PROSITE" id="PS51198">
    <property type="entry name" value="UVRD_HELICASE_ATP_BIND"/>
    <property type="match status" value="1"/>
</dbReference>
<protein>
    <recommendedName>
        <fullName evidence="7">UvrD-like helicase ATP-binding domain-containing protein</fullName>
    </recommendedName>
</protein>
<keyword evidence="2 5" id="KW-0378">Hydrolase</keyword>
<proteinExistence type="predicted"/>
<dbReference type="OrthoDB" id="3156807at2759"/>
<evidence type="ECO:0000256" key="1">
    <source>
        <dbReference type="ARBA" id="ARBA00022741"/>
    </source>
</evidence>
<gene>
    <name evidence="8" type="ORF">TTHERM_00827190</name>
</gene>
<dbReference type="InterPro" id="IPR027417">
    <property type="entry name" value="P-loop_NTPase"/>
</dbReference>
<dbReference type="GeneID" id="7831305"/>
<evidence type="ECO:0000256" key="6">
    <source>
        <dbReference type="SAM" id="MobiDB-lite"/>
    </source>
</evidence>
<dbReference type="GO" id="GO:0016787">
    <property type="term" value="F:hydrolase activity"/>
    <property type="evidence" value="ECO:0007669"/>
    <property type="project" value="UniProtKB-UniRule"/>
</dbReference>
<dbReference type="InterPro" id="IPR014016">
    <property type="entry name" value="UvrD-like_ATP-bd"/>
</dbReference>
<dbReference type="Proteomes" id="UP000009168">
    <property type="component" value="Unassembled WGS sequence"/>
</dbReference>
<organism evidence="8 9">
    <name type="scientific">Tetrahymena thermophila (strain SB210)</name>
    <dbReference type="NCBI Taxonomy" id="312017"/>
    <lineage>
        <taxon>Eukaryota</taxon>
        <taxon>Sar</taxon>
        <taxon>Alveolata</taxon>
        <taxon>Ciliophora</taxon>
        <taxon>Intramacronucleata</taxon>
        <taxon>Oligohymenophorea</taxon>
        <taxon>Hymenostomatida</taxon>
        <taxon>Tetrahymenina</taxon>
        <taxon>Tetrahymenidae</taxon>
        <taxon>Tetrahymena</taxon>
    </lineage>
</organism>
<evidence type="ECO:0000259" key="7">
    <source>
        <dbReference type="PROSITE" id="PS51198"/>
    </source>
</evidence>
<dbReference type="EMBL" id="GG662692">
    <property type="protein sequence ID" value="EAR83702.2"/>
    <property type="molecule type" value="Genomic_DNA"/>
</dbReference>
<keyword evidence="4 5" id="KW-0067">ATP-binding</keyword>
<dbReference type="AlphaFoldDB" id="Q22EF0"/>
<dbReference type="RefSeq" id="XP_001031365.2">
    <property type="nucleotide sequence ID" value="XM_001031365.2"/>
</dbReference>
<dbReference type="eggNOG" id="ENOG502QQZC">
    <property type="taxonomic scope" value="Eukaryota"/>
</dbReference>
<evidence type="ECO:0000256" key="4">
    <source>
        <dbReference type="ARBA" id="ARBA00022840"/>
    </source>
</evidence>
<dbReference type="InterPro" id="IPR039904">
    <property type="entry name" value="TRANK1"/>
</dbReference>
<evidence type="ECO:0000256" key="2">
    <source>
        <dbReference type="ARBA" id="ARBA00022801"/>
    </source>
</evidence>
<accession>Q22EF0</accession>
<keyword evidence="3 5" id="KW-0347">Helicase</keyword>
<dbReference type="Gene3D" id="3.40.50.300">
    <property type="entry name" value="P-loop containing nucleotide triphosphate hydrolases"/>
    <property type="match status" value="2"/>
</dbReference>
<evidence type="ECO:0000256" key="5">
    <source>
        <dbReference type="PROSITE-ProRule" id="PRU00560"/>
    </source>
</evidence>
<sequence length="1175" mass="139739">MFNSKNQVQNGKVQYQNKSQKQKKRDQQQDKSTTIKFENLQECISNYEKVQEEQELKQDIVGNMIFDQDDQSYYHEESLKYLRLAKEQEDRQKKRDYNKKYVIEKKNIPSQKIGQKLEANQEMKKHQKEQITEKQQFFENRKEQFQKNERLLSKLEESFYNNNSNFNTLWEDSENNLKAQVDMISEKILKPIQVNLSEKEISITLCNQNQLIIGRSGTGKTTTAVVKLTSMQMGYEKAQQSNQDSQESEELRICFTTISNFLTLDVENFFLRIMNQPQRRAFSKPNMLCQIRKWPHFTNLKELILQIDGNLAVPFIQRDDTGKIIQAQNMEINLENRLIVKLKDEINNNLYSEIGIRQFVEEFWQSNKKSFDQRKIDPYVAFSQINSYITGNQASYQNEDNMIPEEKYLNLVGKNKTDLDQEQKMGIYQICKEYQKWKYSKKYFDLNDVINYIIKNILEGNYNSENGYFHYLFVDEVQDLNCACLYLLCLLTEQNVYLGGDTAQTISQENSFKFADLKAIFSENNKDDHYQANQVLTSELNETQLIQNFRSHGQIIELNNAIVELLRIFFPTSLDILNPEISFNKGPKPILLDKREHLYNFLSQDSDINENVDYFGRLQVYIVKNQEEKASLKQLLQKEGKKGQIFTVLESKGLEFQDVIVYKLLSSSFNSTKCWNALNLLKISDDKIPIEDFKLKYHCQMKEEFEGSTFSRTKGSNFVNMKIISKQENTDAQIKKEYAQDFSKLINELKNIYVTFSRARSRIFIYEENIFVGKQIKNPIIKFLEDLRIIEVEELNEELIEKIMKKHLDYIKKHEPIKNNKQQFISMAEMLKERKQFLDAAYYYDTVGDELNKRICIGKNKIFEVQKKIEDKKEQFEKEKKQMLEGQVEIKNLVFYQSIKNDLLEAIENLKGSQEFELKAQVYFKLGMYNEALQNYKEFKNVLLDPSNLNQDHSKIKEVDRNIKHIYFLKANLLEQYINNQNALEQNYKELENFLEKDGIQDTKVQLYLSFRLNDYEKLFNNLIKFKENNLIEKEDLIHILHYYYPKILDIKLQQIMQIDTDGKQQKVLNNSKTILGKVLIELIQQLIIPFKQEFIRIAKSRQNMEFFQEQLKFFNQLSNTYQLKQLDEQQQYINGENLMLFYLMLIQFDCLEQQKKFNDILQIIHKKFKINSMK</sequence>
<evidence type="ECO:0000256" key="3">
    <source>
        <dbReference type="ARBA" id="ARBA00022806"/>
    </source>
</evidence>
<dbReference type="GO" id="GO:0005524">
    <property type="term" value="F:ATP binding"/>
    <property type="evidence" value="ECO:0007669"/>
    <property type="project" value="UniProtKB-UniRule"/>
</dbReference>
<keyword evidence="1 5" id="KW-0547">Nucleotide-binding</keyword>
<evidence type="ECO:0000313" key="8">
    <source>
        <dbReference type="EMBL" id="EAR83702.2"/>
    </source>
</evidence>
<dbReference type="HOGENOM" id="CLU_234697_0_0_1"/>
<dbReference type="PANTHER" id="PTHR21529">
    <property type="entry name" value="MAMMARY TURMOR VIRUS RECEPTOR HOMOLOG 1, 2 MTVR1, 2"/>
    <property type="match status" value="1"/>
</dbReference>
<dbReference type="PANTHER" id="PTHR21529:SF4">
    <property type="entry name" value="TPR AND ANKYRIN REPEAT-CONTAINING PROTEIN 1"/>
    <property type="match status" value="1"/>
</dbReference>
<feature type="compositionally biased region" description="Polar residues" evidence="6">
    <location>
        <begin position="1"/>
        <end position="17"/>
    </location>
</feature>